<feature type="compositionally biased region" description="Polar residues" evidence="1">
    <location>
        <begin position="291"/>
        <end position="301"/>
    </location>
</feature>
<feature type="compositionally biased region" description="Polar residues" evidence="1">
    <location>
        <begin position="197"/>
        <end position="208"/>
    </location>
</feature>
<dbReference type="EMBL" id="GL377569">
    <property type="protein sequence ID" value="EFJ34505.1"/>
    <property type="molecule type" value="Genomic_DNA"/>
</dbReference>
<dbReference type="Gramene" id="EFJ34505">
    <property type="protein sequence ID" value="EFJ34505"/>
    <property type="gene ID" value="SELMODRAFT_166821"/>
</dbReference>
<gene>
    <name evidence="2" type="ORF">SELMODRAFT_166821</name>
</gene>
<dbReference type="AlphaFoldDB" id="D8R015"/>
<dbReference type="InParanoid" id="D8R015"/>
<feature type="compositionally biased region" description="Basic residues" evidence="1">
    <location>
        <begin position="151"/>
        <end position="163"/>
    </location>
</feature>
<evidence type="ECO:0000256" key="1">
    <source>
        <dbReference type="SAM" id="MobiDB-lite"/>
    </source>
</evidence>
<dbReference type="STRING" id="88036.D8R015"/>
<feature type="compositionally biased region" description="Gly residues" evidence="1">
    <location>
        <begin position="302"/>
        <end position="322"/>
    </location>
</feature>
<name>D8R015_SELML</name>
<dbReference type="eggNOG" id="ENOG502RVB0">
    <property type="taxonomic scope" value="Eukaryota"/>
</dbReference>
<dbReference type="Proteomes" id="UP000001514">
    <property type="component" value="Unassembled WGS sequence"/>
</dbReference>
<feature type="compositionally biased region" description="Acidic residues" evidence="1">
    <location>
        <begin position="28"/>
        <end position="38"/>
    </location>
</feature>
<feature type="compositionally biased region" description="Low complexity" evidence="1">
    <location>
        <begin position="97"/>
        <end position="111"/>
    </location>
</feature>
<feature type="compositionally biased region" description="Gly residues" evidence="1">
    <location>
        <begin position="86"/>
        <end position="96"/>
    </location>
</feature>
<protein>
    <submittedName>
        <fullName evidence="2">Uncharacterized protein</fullName>
    </submittedName>
</protein>
<feature type="compositionally biased region" description="Polar residues" evidence="1">
    <location>
        <begin position="230"/>
        <end position="243"/>
    </location>
</feature>
<keyword evidence="3" id="KW-1185">Reference proteome</keyword>
<sequence>MVPHPEVHMTDRHDQCHGGAKNRKPDGIDEMPQDDDDNSNISPSSKRLSSSFENKDAGKRRVKSRSLKEDQPPSSSGSDDGNGHCDAGGQGNGDGDASGNSGPSSNSSHCGTAQATVKSEESSSDKNKSEGEEALTEEAASFKAPSFQHASSHHCSRFRRFQRNPRPARSSGSDGEQRKEVSQGGRMAFQALFSHQKLPQTFSQRNSFQQDQQQQQHERKSLPESETSDLETVSEWSKQNSSLDIDKITNNRTGSSFGISSMASETSLLSSILSSSASKGRRRSGFVPYCRTTTSNNASGGDTSGGDCNGDGKGSGSSGGGANPKRSSANAPSDSTAVNNRLNVEERGSSTCALQDHLVSASSRNIVRHLMEEEVKQS</sequence>
<evidence type="ECO:0000313" key="2">
    <source>
        <dbReference type="EMBL" id="EFJ34505.1"/>
    </source>
</evidence>
<feature type="compositionally biased region" description="Low complexity" evidence="1">
    <location>
        <begin position="72"/>
        <end position="85"/>
    </location>
</feature>
<proteinExistence type="predicted"/>
<evidence type="ECO:0000313" key="3">
    <source>
        <dbReference type="Proteomes" id="UP000001514"/>
    </source>
</evidence>
<feature type="region of interest" description="Disordered" evidence="1">
    <location>
        <begin position="274"/>
        <end position="350"/>
    </location>
</feature>
<feature type="compositionally biased region" description="Basic and acidic residues" evidence="1">
    <location>
        <begin position="1"/>
        <end position="16"/>
    </location>
</feature>
<reference evidence="2 3" key="1">
    <citation type="journal article" date="2011" name="Science">
        <title>The Selaginella genome identifies genetic changes associated with the evolution of vascular plants.</title>
        <authorList>
            <person name="Banks J.A."/>
            <person name="Nishiyama T."/>
            <person name="Hasebe M."/>
            <person name="Bowman J.L."/>
            <person name="Gribskov M."/>
            <person name="dePamphilis C."/>
            <person name="Albert V.A."/>
            <person name="Aono N."/>
            <person name="Aoyama T."/>
            <person name="Ambrose B.A."/>
            <person name="Ashton N.W."/>
            <person name="Axtell M.J."/>
            <person name="Barker E."/>
            <person name="Barker M.S."/>
            <person name="Bennetzen J.L."/>
            <person name="Bonawitz N.D."/>
            <person name="Chapple C."/>
            <person name="Cheng C."/>
            <person name="Correa L.G."/>
            <person name="Dacre M."/>
            <person name="DeBarry J."/>
            <person name="Dreyer I."/>
            <person name="Elias M."/>
            <person name="Engstrom E.M."/>
            <person name="Estelle M."/>
            <person name="Feng L."/>
            <person name="Finet C."/>
            <person name="Floyd S.K."/>
            <person name="Frommer W.B."/>
            <person name="Fujita T."/>
            <person name="Gramzow L."/>
            <person name="Gutensohn M."/>
            <person name="Harholt J."/>
            <person name="Hattori M."/>
            <person name="Heyl A."/>
            <person name="Hirai T."/>
            <person name="Hiwatashi Y."/>
            <person name="Ishikawa M."/>
            <person name="Iwata M."/>
            <person name="Karol K.G."/>
            <person name="Koehler B."/>
            <person name="Kolukisaoglu U."/>
            <person name="Kubo M."/>
            <person name="Kurata T."/>
            <person name="Lalonde S."/>
            <person name="Li K."/>
            <person name="Li Y."/>
            <person name="Litt A."/>
            <person name="Lyons E."/>
            <person name="Manning G."/>
            <person name="Maruyama T."/>
            <person name="Michael T.P."/>
            <person name="Mikami K."/>
            <person name="Miyazaki S."/>
            <person name="Morinaga S."/>
            <person name="Murata T."/>
            <person name="Mueller-Roeber B."/>
            <person name="Nelson D.R."/>
            <person name="Obara M."/>
            <person name="Oguri Y."/>
            <person name="Olmstead R.G."/>
            <person name="Onodera N."/>
            <person name="Petersen B.L."/>
            <person name="Pils B."/>
            <person name="Prigge M."/>
            <person name="Rensing S.A."/>
            <person name="Riano-Pachon D.M."/>
            <person name="Roberts A.W."/>
            <person name="Sato Y."/>
            <person name="Scheller H.V."/>
            <person name="Schulz B."/>
            <person name="Schulz C."/>
            <person name="Shakirov E.V."/>
            <person name="Shibagaki N."/>
            <person name="Shinohara N."/>
            <person name="Shippen D.E."/>
            <person name="Soerensen I."/>
            <person name="Sotooka R."/>
            <person name="Sugimoto N."/>
            <person name="Sugita M."/>
            <person name="Sumikawa N."/>
            <person name="Tanurdzic M."/>
            <person name="Theissen G."/>
            <person name="Ulvskov P."/>
            <person name="Wakazuki S."/>
            <person name="Weng J.K."/>
            <person name="Willats W.W."/>
            <person name="Wipf D."/>
            <person name="Wolf P.G."/>
            <person name="Yang L."/>
            <person name="Zimmer A.D."/>
            <person name="Zhu Q."/>
            <person name="Mitros T."/>
            <person name="Hellsten U."/>
            <person name="Loque D."/>
            <person name="Otillar R."/>
            <person name="Salamov A."/>
            <person name="Schmutz J."/>
            <person name="Shapiro H."/>
            <person name="Lindquist E."/>
            <person name="Lucas S."/>
            <person name="Rokhsar D."/>
            <person name="Grigoriev I.V."/>
        </authorList>
    </citation>
    <scope>NUCLEOTIDE SEQUENCE [LARGE SCALE GENOMIC DNA]</scope>
</reference>
<feature type="compositionally biased region" description="Polar residues" evidence="1">
    <location>
        <begin position="325"/>
        <end position="342"/>
    </location>
</feature>
<dbReference type="KEGG" id="smo:SELMODRAFT_166821"/>
<accession>D8R015</accession>
<dbReference type="HOGENOM" id="CLU_732361_0_0_1"/>
<feature type="compositionally biased region" description="Basic and acidic residues" evidence="1">
    <location>
        <begin position="118"/>
        <end position="131"/>
    </location>
</feature>
<organism evidence="3">
    <name type="scientific">Selaginella moellendorffii</name>
    <name type="common">Spikemoss</name>
    <dbReference type="NCBI Taxonomy" id="88036"/>
    <lineage>
        <taxon>Eukaryota</taxon>
        <taxon>Viridiplantae</taxon>
        <taxon>Streptophyta</taxon>
        <taxon>Embryophyta</taxon>
        <taxon>Tracheophyta</taxon>
        <taxon>Lycopodiopsida</taxon>
        <taxon>Selaginellales</taxon>
        <taxon>Selaginellaceae</taxon>
        <taxon>Selaginella</taxon>
    </lineage>
</organism>
<feature type="region of interest" description="Disordered" evidence="1">
    <location>
        <begin position="1"/>
        <end position="251"/>
    </location>
</feature>